<dbReference type="EMBL" id="PGET01000001">
    <property type="protein sequence ID" value="PJJ27747.1"/>
    <property type="molecule type" value="Genomic_DNA"/>
</dbReference>
<protein>
    <submittedName>
        <fullName evidence="1">Uncharacterized protein</fullName>
    </submittedName>
</protein>
<evidence type="ECO:0000313" key="1">
    <source>
        <dbReference type="EMBL" id="PJJ27747.1"/>
    </source>
</evidence>
<proteinExistence type="predicted"/>
<sequence>MNKFLDEEQRDKNSVSISELDKQIMLGNWSPVCINDGRIVGTEEEA</sequence>
<evidence type="ECO:0000313" key="2">
    <source>
        <dbReference type="Proteomes" id="UP000231092"/>
    </source>
</evidence>
<dbReference type="OrthoDB" id="9792284at2"/>
<gene>
    <name evidence="1" type="ORF">H171_1223</name>
</gene>
<dbReference type="RefSeq" id="WP_157803125.1">
    <property type="nucleotide sequence ID" value="NZ_PGET01000001.1"/>
</dbReference>
<comment type="caution">
    <text evidence="1">The sequence shown here is derived from an EMBL/GenBank/DDBJ whole genome shotgun (WGS) entry which is preliminary data.</text>
</comment>
<dbReference type="AlphaFoldDB" id="A0A2M8Z2R2"/>
<name>A0A2M8Z2R2_9FIRM</name>
<dbReference type="Proteomes" id="UP000231092">
    <property type="component" value="Unassembled WGS sequence"/>
</dbReference>
<reference evidence="1 2" key="1">
    <citation type="submission" date="2017-11" db="EMBL/GenBank/DDBJ databases">
        <title>Understudied soil microbes with underappreciated capabilities: Untangling the Clostridium saccharolyticum group.</title>
        <authorList>
            <person name="Leschine S."/>
        </authorList>
    </citation>
    <scope>NUCLEOTIDE SEQUENCE [LARGE SCALE GENOMIC DNA]</scope>
    <source>
        <strain evidence="1 2">18A</strain>
    </source>
</reference>
<organism evidence="1 2">
    <name type="scientific">[Clostridium] celerecrescens 18A</name>
    <dbReference type="NCBI Taxonomy" id="1286362"/>
    <lineage>
        <taxon>Bacteria</taxon>
        <taxon>Bacillati</taxon>
        <taxon>Bacillota</taxon>
        <taxon>Clostridia</taxon>
        <taxon>Lachnospirales</taxon>
        <taxon>Lachnospiraceae</taxon>
        <taxon>Lacrimispora</taxon>
    </lineage>
</organism>
<accession>A0A2M8Z2R2</accession>